<protein>
    <recommendedName>
        <fullName evidence="1">DUF4166 domain-containing protein</fullName>
    </recommendedName>
</protein>
<comment type="caution">
    <text evidence="2">The sequence shown here is derived from an EMBL/GenBank/DDBJ whole genome shotgun (WGS) entry which is preliminary data.</text>
</comment>
<dbReference type="PATRIC" id="fig|56193.3.peg.2865"/>
<keyword evidence="3" id="KW-1185">Reference proteome</keyword>
<accession>A0A0M3AP84</accession>
<reference evidence="2 3" key="1">
    <citation type="submission" date="2015-04" db="EMBL/GenBank/DDBJ databases">
        <title>Genome sequence of aromatic hydrocarbons-degrading Sphingobium chungbukense DJ77.</title>
        <authorList>
            <person name="Kim Y.-C."/>
            <person name="Chae J.-C."/>
        </authorList>
    </citation>
    <scope>NUCLEOTIDE SEQUENCE [LARGE SCALE GENOMIC DNA]</scope>
    <source>
        <strain evidence="2 3">DJ77</strain>
    </source>
</reference>
<name>A0A0M3AP84_9SPHN</name>
<organism evidence="2 3">
    <name type="scientific">Sphingobium chungbukense</name>
    <dbReference type="NCBI Taxonomy" id="56193"/>
    <lineage>
        <taxon>Bacteria</taxon>
        <taxon>Pseudomonadati</taxon>
        <taxon>Pseudomonadota</taxon>
        <taxon>Alphaproteobacteria</taxon>
        <taxon>Sphingomonadales</taxon>
        <taxon>Sphingomonadaceae</taxon>
        <taxon>Sphingobium</taxon>
    </lineage>
</organism>
<proteinExistence type="predicted"/>
<gene>
    <name evidence="2" type="ORF">YP76_13745</name>
</gene>
<feature type="domain" description="DUF4166" evidence="1">
    <location>
        <begin position="34"/>
        <end position="213"/>
    </location>
</feature>
<dbReference type="Pfam" id="PF13761">
    <property type="entry name" value="DUF4166"/>
    <property type="match status" value="1"/>
</dbReference>
<sequence>MRSIGDDGLPRPRADQIPDMRFRALLGAEAWNSLPQAVRARFAKRLLPGGSVSYAGQVMTCRMRPLGWLLAQACRLIGSPLPLGRDGGMAAVVTVTEDGASGGQVWTRMYARPRGFPQVIHSAKRFAGPTGLEEYLGAGFGIALTVAASETGIRFCSHHYFFCVGRLRLRLPRWIAPGVLSIDHEDMGEGAFAFTLSLRHCLLGEIIRQVGHFHDQPVRQQEDQP</sequence>
<dbReference type="STRING" id="56193.YP76_13745"/>
<evidence type="ECO:0000313" key="2">
    <source>
        <dbReference type="EMBL" id="KKW91655.1"/>
    </source>
</evidence>
<evidence type="ECO:0000313" key="3">
    <source>
        <dbReference type="Proteomes" id="UP000033874"/>
    </source>
</evidence>
<dbReference type="EMBL" id="LBIC01000006">
    <property type="protein sequence ID" value="KKW91655.1"/>
    <property type="molecule type" value="Genomic_DNA"/>
</dbReference>
<dbReference type="AlphaFoldDB" id="A0A0M3AP84"/>
<dbReference type="Proteomes" id="UP000033874">
    <property type="component" value="Unassembled WGS sequence"/>
</dbReference>
<evidence type="ECO:0000259" key="1">
    <source>
        <dbReference type="Pfam" id="PF13761"/>
    </source>
</evidence>
<dbReference type="InterPro" id="IPR025311">
    <property type="entry name" value="DUF4166"/>
</dbReference>